<name>A0A9W6GWU2_9HYPH</name>
<evidence type="ECO:0000313" key="2">
    <source>
        <dbReference type="EMBL" id="GLI94528.1"/>
    </source>
</evidence>
<protein>
    <recommendedName>
        <fullName evidence="4">PepSY domain-containing protein</fullName>
    </recommendedName>
</protein>
<dbReference type="RefSeq" id="WP_281804593.1">
    <property type="nucleotide sequence ID" value="NZ_BSEC01000001.1"/>
</dbReference>
<dbReference type="Proteomes" id="UP001144323">
    <property type="component" value="Unassembled WGS sequence"/>
</dbReference>
<reference evidence="2" key="1">
    <citation type="journal article" date="2023" name="Int. J. Syst. Evol. Microbiol.">
        <title>Methylocystis iwaonis sp. nov., a type II methane-oxidizing bacterium from surface soil of a rice paddy field in Japan, and emended description of the genus Methylocystis (ex Whittenbury et al. 1970) Bowman et al. 1993.</title>
        <authorList>
            <person name="Kaise H."/>
            <person name="Sawadogo J.B."/>
            <person name="Alam M.S."/>
            <person name="Ueno C."/>
            <person name="Dianou D."/>
            <person name="Shinjo R."/>
            <person name="Asakawa S."/>
        </authorList>
    </citation>
    <scope>NUCLEOTIDE SEQUENCE</scope>
    <source>
        <strain evidence="2">LMG27198</strain>
    </source>
</reference>
<comment type="caution">
    <text evidence="2">The sequence shown here is derived from an EMBL/GenBank/DDBJ whole genome shotgun (WGS) entry which is preliminary data.</text>
</comment>
<evidence type="ECO:0000313" key="3">
    <source>
        <dbReference type="Proteomes" id="UP001144323"/>
    </source>
</evidence>
<sequence>MYSARFGISAFLICCATPALAQQVQESPKDVIAAHLRLQGYACETPKSARRDVKASRPDEAVWLITCENARYRVRLVPNMADVVEAF</sequence>
<gene>
    <name evidence="2" type="ORF">LMG27198_35200</name>
</gene>
<keyword evidence="1" id="KW-0732">Signal</keyword>
<keyword evidence="3" id="KW-1185">Reference proteome</keyword>
<proteinExistence type="predicted"/>
<evidence type="ECO:0008006" key="4">
    <source>
        <dbReference type="Google" id="ProtNLM"/>
    </source>
</evidence>
<dbReference type="EMBL" id="BSEC01000001">
    <property type="protein sequence ID" value="GLI94528.1"/>
    <property type="molecule type" value="Genomic_DNA"/>
</dbReference>
<feature type="signal peptide" evidence="1">
    <location>
        <begin position="1"/>
        <end position="21"/>
    </location>
</feature>
<evidence type="ECO:0000256" key="1">
    <source>
        <dbReference type="SAM" id="SignalP"/>
    </source>
</evidence>
<organism evidence="2 3">
    <name type="scientific">Methylocystis echinoides</name>
    <dbReference type="NCBI Taxonomy" id="29468"/>
    <lineage>
        <taxon>Bacteria</taxon>
        <taxon>Pseudomonadati</taxon>
        <taxon>Pseudomonadota</taxon>
        <taxon>Alphaproteobacteria</taxon>
        <taxon>Hyphomicrobiales</taxon>
        <taxon>Methylocystaceae</taxon>
        <taxon>Methylocystis</taxon>
    </lineage>
</organism>
<dbReference type="AlphaFoldDB" id="A0A9W6GWU2"/>
<accession>A0A9W6GWU2</accession>
<feature type="chain" id="PRO_5040970899" description="PepSY domain-containing protein" evidence="1">
    <location>
        <begin position="22"/>
        <end position="87"/>
    </location>
</feature>